<dbReference type="EMBL" id="CP090895">
    <property type="protein sequence ID" value="ULT85823.1"/>
    <property type="molecule type" value="Genomic_DNA"/>
</dbReference>
<reference evidence="2 3" key="1">
    <citation type="submission" date="2022-02" db="EMBL/GenBank/DDBJ databases">
        <title>Chromosome-level reference genomes for two strains of Caenorhabditis briggsae: an improved platform for comparative genomics.</title>
        <authorList>
            <person name="Stevens L."/>
            <person name="Andersen E.C."/>
        </authorList>
    </citation>
    <scope>NUCLEOTIDE SEQUENCE [LARGE SCALE GENOMIC DNA]</scope>
    <source>
        <strain evidence="2">QX1410_ONT</strain>
        <tissue evidence="2">Whole-organism</tissue>
    </source>
</reference>
<evidence type="ECO:0000313" key="3">
    <source>
        <dbReference type="Proteomes" id="UP000827892"/>
    </source>
</evidence>
<evidence type="ECO:0000313" key="2">
    <source>
        <dbReference type="EMBL" id="ULT85823.1"/>
    </source>
</evidence>
<feature type="region of interest" description="Disordered" evidence="1">
    <location>
        <begin position="411"/>
        <end position="454"/>
    </location>
</feature>
<dbReference type="AlphaFoldDB" id="A0AAE8ZY42"/>
<accession>A0AAE8ZY42</accession>
<evidence type="ECO:0000256" key="1">
    <source>
        <dbReference type="SAM" id="MobiDB-lite"/>
    </source>
</evidence>
<feature type="region of interest" description="Disordered" evidence="1">
    <location>
        <begin position="547"/>
        <end position="597"/>
    </location>
</feature>
<dbReference type="Proteomes" id="UP000827892">
    <property type="component" value="Chromosome V"/>
</dbReference>
<feature type="compositionally biased region" description="Polar residues" evidence="1">
    <location>
        <begin position="411"/>
        <end position="428"/>
    </location>
</feature>
<gene>
    <name evidence="2" type="ORF">L3Y34_005896</name>
</gene>
<feature type="compositionally biased region" description="Acidic residues" evidence="1">
    <location>
        <begin position="430"/>
        <end position="441"/>
    </location>
</feature>
<feature type="compositionally biased region" description="Basic residues" evidence="1">
    <location>
        <begin position="557"/>
        <end position="569"/>
    </location>
</feature>
<proteinExistence type="predicted"/>
<sequence>MVHRIDDNDLREEGEEPETHRQTFVALFSFYEFLEFLRNSGSFSNILKLPQLFLDDPSNLPAAAMSFNIKNESKVCQLHHRSKHNNNVNVVCELSEKIGSPQFENGEWMVPSDVVGLNGKKPKVVKLRFHPSVSHMSSGDAALHQAACQSALKYLDLLLEESVWTRKSDQEDQLFGKQLDKIVELLVEMDKVLEIDVSKVGLTFLHNELFDEFVKLISCKSISSHLHTVISEDDAHQSAEIIFEKDGRSRKLISLDFDAGYLKSSESGLDCVFEVTKSCFTWVLPRVDEDEDNSPPNVSQKLDCFIWVDGIKLDMPVYSPCATVFHYLDKLTSSLASLSACPTSPNANGVLQKVSNTLVSEAIVGLDKSEAPHLHKFILNITQAPLMITTDFDHESLDIYSDSETKLTISPTDSVDSGVSLSSPTRQCSFDDDDDDGDDELSATSPVMRSRSRSESCSSLKGILKWPRRAAPISRFGVKPHLMRSYSECHHDDAAYHPVMPFRFSEDDEDAFHEEDDDSSDCCVLPAAPRKKSVSFSERIEQTRLFNSNTSIESQRRKNLKKTEKKKKRENSLASSIESIHEEVAGRVSPGTRHQTV</sequence>
<protein>
    <submittedName>
        <fullName evidence="2">Uncharacterized protein</fullName>
    </submittedName>
</protein>
<name>A0AAE8ZY42_CAEBR</name>
<organism evidence="2 3">
    <name type="scientific">Caenorhabditis briggsae</name>
    <dbReference type="NCBI Taxonomy" id="6238"/>
    <lineage>
        <taxon>Eukaryota</taxon>
        <taxon>Metazoa</taxon>
        <taxon>Ecdysozoa</taxon>
        <taxon>Nematoda</taxon>
        <taxon>Chromadorea</taxon>
        <taxon>Rhabditida</taxon>
        <taxon>Rhabditina</taxon>
        <taxon>Rhabditomorpha</taxon>
        <taxon>Rhabditoidea</taxon>
        <taxon>Rhabditidae</taxon>
        <taxon>Peloderinae</taxon>
        <taxon>Caenorhabditis</taxon>
    </lineage>
</organism>